<name>A0AB35MJ68_9MICO</name>
<sequence>MSESPAPGWYPDGHGALRWWDGSAWTEHVQQQPAVAPRPARRTGLWIGVAAAAIALVVGVGVVVALVLVPALIGAGEASDATGAPAVVASADERAVADAYADYLDAWFTNDCAAEAALTTAAYRGGSADEYCAGIGEPFAEADLPSWSMQITALEVGGGEARLTAVEEVTWSDGTIETEEWTYDLVRVDGRWLVDAAW</sequence>
<dbReference type="EMBL" id="JAUHQB010000006">
    <property type="protein sequence ID" value="MDN4483750.1"/>
    <property type="molecule type" value="Genomic_DNA"/>
</dbReference>
<keyword evidence="1" id="KW-0472">Membrane</keyword>
<feature type="domain" description="DUF2510" evidence="2">
    <location>
        <begin position="7"/>
        <end position="37"/>
    </location>
</feature>
<evidence type="ECO:0000313" key="4">
    <source>
        <dbReference type="Proteomes" id="UP001172756"/>
    </source>
</evidence>
<dbReference type="SUPFAM" id="SSF54427">
    <property type="entry name" value="NTF2-like"/>
    <property type="match status" value="1"/>
</dbReference>
<keyword evidence="1" id="KW-1133">Transmembrane helix</keyword>
<reference evidence="3 4" key="1">
    <citation type="submission" date="2023-06" db="EMBL/GenBank/DDBJ databases">
        <title>SYSU T0a273.</title>
        <authorList>
            <person name="Gao L."/>
            <person name="Fang B.-Z."/>
            <person name="Li W.-J."/>
        </authorList>
    </citation>
    <scope>NUCLEOTIDE SEQUENCE [LARGE SCALE GENOMIC DNA]</scope>
    <source>
        <strain evidence="3 4">SYSU T0a273</strain>
    </source>
</reference>
<gene>
    <name evidence="3" type="ORF">QQ002_09405</name>
</gene>
<dbReference type="AlphaFoldDB" id="A0AB35MJ68"/>
<evidence type="ECO:0000259" key="2">
    <source>
        <dbReference type="Pfam" id="PF10708"/>
    </source>
</evidence>
<dbReference type="Pfam" id="PF10708">
    <property type="entry name" value="DUF2510"/>
    <property type="match status" value="1"/>
</dbReference>
<comment type="caution">
    <text evidence="3">The sequence shown here is derived from an EMBL/GenBank/DDBJ whole genome shotgun (WGS) entry which is preliminary data.</text>
</comment>
<evidence type="ECO:0000256" key="1">
    <source>
        <dbReference type="SAM" id="Phobius"/>
    </source>
</evidence>
<dbReference type="Proteomes" id="UP001172756">
    <property type="component" value="Unassembled WGS sequence"/>
</dbReference>
<protein>
    <submittedName>
        <fullName evidence="3">DUF2510 domain-containing protein</fullName>
    </submittedName>
</protein>
<accession>A0AB35MJ68</accession>
<feature type="transmembrane region" description="Helical" evidence="1">
    <location>
        <begin position="45"/>
        <end position="69"/>
    </location>
</feature>
<proteinExistence type="predicted"/>
<dbReference type="InterPro" id="IPR032710">
    <property type="entry name" value="NTF2-like_dom_sf"/>
</dbReference>
<organism evidence="3 4">
    <name type="scientific">Demequina lignilytica</name>
    <dbReference type="NCBI Taxonomy" id="3051663"/>
    <lineage>
        <taxon>Bacteria</taxon>
        <taxon>Bacillati</taxon>
        <taxon>Actinomycetota</taxon>
        <taxon>Actinomycetes</taxon>
        <taxon>Micrococcales</taxon>
        <taxon>Demequinaceae</taxon>
        <taxon>Demequina</taxon>
    </lineage>
</organism>
<dbReference type="InterPro" id="IPR018929">
    <property type="entry name" value="DUF2510"/>
</dbReference>
<evidence type="ECO:0000313" key="3">
    <source>
        <dbReference type="EMBL" id="MDN4483750.1"/>
    </source>
</evidence>
<dbReference type="RefSeq" id="WP_301160504.1">
    <property type="nucleotide sequence ID" value="NZ_JAUHQB010000006.1"/>
</dbReference>
<keyword evidence="1" id="KW-0812">Transmembrane</keyword>